<evidence type="ECO:0000313" key="2">
    <source>
        <dbReference type="EMBL" id="SPQ93626.1"/>
    </source>
</evidence>
<gene>
    <name evidence="2" type="ORF">PLBR_LOCUS841</name>
</gene>
<keyword evidence="2" id="KW-0496">Mitochondrion</keyword>
<name>A0A3P3Y0B4_PLABS</name>
<accession>A0A3P3Y0B4</accession>
<protein>
    <submittedName>
        <fullName evidence="2">Uncharacterized protein</fullName>
    </submittedName>
</protein>
<reference evidence="2 3" key="1">
    <citation type="submission" date="2018-03" db="EMBL/GenBank/DDBJ databases">
        <authorList>
            <person name="Fogelqvist J."/>
        </authorList>
    </citation>
    <scope>NUCLEOTIDE SEQUENCE [LARGE SCALE GENOMIC DNA]</scope>
</reference>
<feature type="region of interest" description="Disordered" evidence="1">
    <location>
        <begin position="100"/>
        <end position="128"/>
    </location>
</feature>
<dbReference type="Proteomes" id="UP000290189">
    <property type="component" value="Unassembled WGS sequence"/>
</dbReference>
<organism evidence="2 3">
    <name type="scientific">Plasmodiophora brassicae</name>
    <name type="common">Clubroot disease agent</name>
    <dbReference type="NCBI Taxonomy" id="37360"/>
    <lineage>
        <taxon>Eukaryota</taxon>
        <taxon>Sar</taxon>
        <taxon>Rhizaria</taxon>
        <taxon>Endomyxa</taxon>
        <taxon>Phytomyxea</taxon>
        <taxon>Plasmodiophorida</taxon>
        <taxon>Plasmodiophoridae</taxon>
        <taxon>Plasmodiophora</taxon>
    </lineage>
</organism>
<dbReference type="AlphaFoldDB" id="A0A3P3Y0B4"/>
<feature type="region of interest" description="Disordered" evidence="1">
    <location>
        <begin position="171"/>
        <end position="195"/>
    </location>
</feature>
<dbReference type="EMBL" id="OVEO01000001">
    <property type="protein sequence ID" value="SPQ93626.1"/>
    <property type="molecule type" value="Genomic_DNA"/>
</dbReference>
<evidence type="ECO:0000256" key="1">
    <source>
        <dbReference type="SAM" id="MobiDB-lite"/>
    </source>
</evidence>
<proteinExistence type="predicted"/>
<evidence type="ECO:0000313" key="3">
    <source>
        <dbReference type="Proteomes" id="UP000290189"/>
    </source>
</evidence>
<geneLocation type="mitochondrion" evidence="2"/>
<sequence length="195" mass="22948">MFTASHSTVEFRGRRHYQVQDEIHRWNYLMHHDNSSSISEFAPPKGLRETKFLKGFNRRSVDQIWPNKKMDACKVEQERLKKLERVEERRKVLQEMNKRKGNPITDLPRPRPEGKKMFPSTPTPEQVQETLNRNRTSIYRFAISDRKKKLHENRNVKQSASVIGFGRRDIPSRGVLDNFTGHGYAKRATNPSIHP</sequence>